<evidence type="ECO:0000256" key="6">
    <source>
        <dbReference type="ARBA" id="ARBA00022729"/>
    </source>
</evidence>
<evidence type="ECO:0000256" key="7">
    <source>
        <dbReference type="ARBA" id="ARBA00023136"/>
    </source>
</evidence>
<comment type="similarity">
    <text evidence="2">Belongs to the TamA family.</text>
</comment>
<dbReference type="Proteomes" id="UP000574067">
    <property type="component" value="Unassembled WGS sequence"/>
</dbReference>
<dbReference type="Gene3D" id="3.10.20.310">
    <property type="entry name" value="membrane protein fhac"/>
    <property type="match status" value="2"/>
</dbReference>
<keyword evidence="8" id="KW-0998">Cell outer membrane</keyword>
<keyword evidence="7" id="KW-0472">Membrane</keyword>
<protein>
    <recommendedName>
        <fullName evidence="3">Translocation and assembly module subunit TamA</fullName>
    </recommendedName>
    <alternativeName>
        <fullName evidence="9">Autotransporter assembly factor TamA</fullName>
    </alternativeName>
</protein>
<dbReference type="Gene3D" id="2.40.160.50">
    <property type="entry name" value="membrane protein fhac: a member of the omp85/tpsb transporter family"/>
    <property type="match status" value="1"/>
</dbReference>
<name>A0A848FE78_9BURK</name>
<evidence type="ECO:0000256" key="2">
    <source>
        <dbReference type="ARBA" id="ARBA00010248"/>
    </source>
</evidence>
<comment type="subunit">
    <text evidence="10">Interacts with TamB to form the translocation and assembly module (TAM).</text>
</comment>
<evidence type="ECO:0000313" key="15">
    <source>
        <dbReference type="Proteomes" id="UP000574067"/>
    </source>
</evidence>
<keyword evidence="4" id="KW-1134">Transmembrane beta strand</keyword>
<accession>A0A848FE78</accession>
<dbReference type="InterPro" id="IPR035243">
    <property type="entry name" value="TamA_POTRA_Dom_1"/>
</dbReference>
<dbReference type="Pfam" id="PF17243">
    <property type="entry name" value="POTRA_TamA_1"/>
    <property type="match status" value="1"/>
</dbReference>
<gene>
    <name evidence="14" type="ORF">HHL10_22440</name>
</gene>
<evidence type="ECO:0000256" key="9">
    <source>
        <dbReference type="ARBA" id="ARBA00033063"/>
    </source>
</evidence>
<sequence length="624" mass="68276">MRARRGPLSHSPLARALGALLALSLLGGCALLRPETRPGDQGPEPAAEAPLPPPYTLRVEVADEALRTLLLEYLDLARLRRMAPQAGIDDTELTRLVAAAPAQVRELLETEGYFNAQVRLRREPGTPPQVVLQVDPGPRTRVTQLRLELEGELERARQSGDRDARRLAAQLHRRWPLPEGAPFRNADWAAAKSGALAQLRAAGYAQARLADSAAQVDAATHEARLAFTADSGALFRTGELRIEGLERQDERAVRNLAGFGPGTPATETLLLDYQERLQLAGLYERATVTLDSSAAPEAAPVVVTLRELPLQQANVALGVDANTGVRTSVEHWHRRAFGWAATARNKVEIAQLRQAWEGELASHFLPRMRRNLVSVQAERLESDVDTVRSLRLRLGRDQTTPRADRFTFVQFETSAQQPLDRSLPGEHAEALSLNHHVVLRRLNDPLLPTRGYTLSLQSGVGQARSTEGDSGPFGRLYGRLTLYRPLGGGWYGQGRVELGQVFVREGVLVPESQRFRAGGDESVRGYVYRSLAPTAADGSISGGKVLFTASAEVARALSARWPALWGALFVDVGQAAQRWSELSPVWGPGLGLRYRSPVGPLRLDVAYGTEARRLRLHLSVGVTF</sequence>
<comment type="subcellular location">
    <subcellularLocation>
        <location evidence="1">Cell outer membrane</location>
    </subcellularLocation>
</comment>
<evidence type="ECO:0000259" key="13">
    <source>
        <dbReference type="Pfam" id="PF17243"/>
    </source>
</evidence>
<feature type="region of interest" description="Disordered" evidence="11">
    <location>
        <begin position="34"/>
        <end position="53"/>
    </location>
</feature>
<dbReference type="InterPro" id="IPR039910">
    <property type="entry name" value="D15-like"/>
</dbReference>
<keyword evidence="6" id="KW-0732">Signal</keyword>
<dbReference type="GO" id="GO:0009279">
    <property type="term" value="C:cell outer membrane"/>
    <property type="evidence" value="ECO:0007669"/>
    <property type="project" value="UniProtKB-SubCell"/>
</dbReference>
<evidence type="ECO:0000256" key="8">
    <source>
        <dbReference type="ARBA" id="ARBA00023237"/>
    </source>
</evidence>
<dbReference type="Pfam" id="PF01103">
    <property type="entry name" value="Omp85"/>
    <property type="match status" value="1"/>
</dbReference>
<dbReference type="RefSeq" id="WP_169162632.1">
    <property type="nucleotide sequence ID" value="NZ_JABBFW010000021.1"/>
</dbReference>
<feature type="domain" description="TamA POTRA" evidence="13">
    <location>
        <begin position="57"/>
        <end position="136"/>
    </location>
</feature>
<reference evidence="14 15" key="1">
    <citation type="submission" date="2020-04" db="EMBL/GenBank/DDBJ databases">
        <title>Azohydromonas sp. isolated from soil.</title>
        <authorList>
            <person name="Dahal R.H."/>
        </authorList>
    </citation>
    <scope>NUCLEOTIDE SEQUENCE [LARGE SCALE GENOMIC DNA]</scope>
    <source>
        <strain evidence="14 15">G-1-1-14</strain>
    </source>
</reference>
<feature type="domain" description="Bacterial surface antigen (D15)" evidence="12">
    <location>
        <begin position="389"/>
        <end position="624"/>
    </location>
</feature>
<comment type="caution">
    <text evidence="14">The sequence shown here is derived from an EMBL/GenBank/DDBJ whole genome shotgun (WGS) entry which is preliminary data.</text>
</comment>
<evidence type="ECO:0000256" key="5">
    <source>
        <dbReference type="ARBA" id="ARBA00022692"/>
    </source>
</evidence>
<dbReference type="PROSITE" id="PS51257">
    <property type="entry name" value="PROKAR_LIPOPROTEIN"/>
    <property type="match status" value="1"/>
</dbReference>
<evidence type="ECO:0000256" key="1">
    <source>
        <dbReference type="ARBA" id="ARBA00004442"/>
    </source>
</evidence>
<keyword evidence="15" id="KW-1185">Reference proteome</keyword>
<keyword evidence="5" id="KW-0812">Transmembrane</keyword>
<dbReference type="PANTHER" id="PTHR12815">
    <property type="entry name" value="SORTING AND ASSEMBLY MACHINERY SAMM50 PROTEIN FAMILY MEMBER"/>
    <property type="match status" value="1"/>
</dbReference>
<dbReference type="InterPro" id="IPR000184">
    <property type="entry name" value="Bac_surfAg_D15"/>
</dbReference>
<proteinExistence type="inferred from homology"/>
<evidence type="ECO:0000256" key="3">
    <source>
        <dbReference type="ARBA" id="ARBA00015419"/>
    </source>
</evidence>
<organism evidence="14 15">
    <name type="scientific">Azohydromonas caseinilytica</name>
    <dbReference type="NCBI Taxonomy" id="2728836"/>
    <lineage>
        <taxon>Bacteria</taxon>
        <taxon>Pseudomonadati</taxon>
        <taxon>Pseudomonadota</taxon>
        <taxon>Betaproteobacteria</taxon>
        <taxon>Burkholderiales</taxon>
        <taxon>Sphaerotilaceae</taxon>
        <taxon>Azohydromonas</taxon>
    </lineage>
</organism>
<evidence type="ECO:0000256" key="4">
    <source>
        <dbReference type="ARBA" id="ARBA00022452"/>
    </source>
</evidence>
<evidence type="ECO:0000256" key="11">
    <source>
        <dbReference type="SAM" id="MobiDB-lite"/>
    </source>
</evidence>
<dbReference type="AlphaFoldDB" id="A0A848FE78"/>
<evidence type="ECO:0000256" key="10">
    <source>
        <dbReference type="ARBA" id="ARBA00093548"/>
    </source>
</evidence>
<evidence type="ECO:0000313" key="14">
    <source>
        <dbReference type="EMBL" id="NML17734.1"/>
    </source>
</evidence>
<dbReference type="EMBL" id="JABBFW010000021">
    <property type="protein sequence ID" value="NML17734.1"/>
    <property type="molecule type" value="Genomic_DNA"/>
</dbReference>
<evidence type="ECO:0000259" key="12">
    <source>
        <dbReference type="Pfam" id="PF01103"/>
    </source>
</evidence>
<dbReference type="PANTHER" id="PTHR12815:SF47">
    <property type="entry name" value="TRANSLOCATION AND ASSEMBLY MODULE SUBUNIT TAMA"/>
    <property type="match status" value="1"/>
</dbReference>